<dbReference type="STRING" id="52586.A0A0B1PBP6"/>
<name>A0A0B1PBP6_UNCNE</name>
<gene>
    <name evidence="1" type="ORF">EV44_g3284</name>
</gene>
<evidence type="ECO:0000313" key="2">
    <source>
        <dbReference type="Proteomes" id="UP000030854"/>
    </source>
</evidence>
<dbReference type="AlphaFoldDB" id="A0A0B1PBP6"/>
<dbReference type="Proteomes" id="UP000030854">
    <property type="component" value="Unassembled WGS sequence"/>
</dbReference>
<comment type="caution">
    <text evidence="1">The sequence shown here is derived from an EMBL/GenBank/DDBJ whole genome shotgun (WGS) entry which is preliminary data.</text>
</comment>
<sequence length="531" mass="59870">MIKEEINANDTQEHKDMALQMAVKAVNDTAGVMGWARIYGAGCLTGYDGIVPTLLVFDTFPRISELDPPSPSIAKRVAALKKAIIEVSKLRASRLVKDALRTRNGPITKDIPLGSDVVIWQKHEKNWTAPYTLIAINEKTATIQFLHRKSQRLIPSLAIYKNFDIFTRDISQAYTQSKSQLLRDFYVRPSTELDLPTNTILKVLRPLYGVPEAGTHWFHTYHNHRLQKLNLKSSSYDPCLMFNSEAIVGLQTDDTITACTHSFKLKEEDELLKVKFGAKPVQILTQNRPLIFNGALISKSDTTIIVSLHDQIAKIAQVKNNCLHDFVSQRARGAYVSSVYQPQVIENPSRGLKFVKLIGKLRIIVFTDSSFASNPDFSSQLGYFIFLVDEDNNYNVIHWSSINFKRITKSVIASELYVMCYGFDIACILKNTIDNILDNKVPIIVCIDSLPFFECLVKLGNTRGKQLMIDITALRQVYEPREIAEVIWIMGETNPADALTKHAGNRALQQIVDTNKVALKPGAWVERCDTH</sequence>
<accession>A0A0B1PBP6</accession>
<keyword evidence="2" id="KW-1185">Reference proteome</keyword>
<dbReference type="EMBL" id="JNVN01000927">
    <property type="protein sequence ID" value="KHJ34346.1"/>
    <property type="molecule type" value="Genomic_DNA"/>
</dbReference>
<organism evidence="1 2">
    <name type="scientific">Uncinula necator</name>
    <name type="common">Grape powdery mildew</name>
    <dbReference type="NCBI Taxonomy" id="52586"/>
    <lineage>
        <taxon>Eukaryota</taxon>
        <taxon>Fungi</taxon>
        <taxon>Dikarya</taxon>
        <taxon>Ascomycota</taxon>
        <taxon>Pezizomycotina</taxon>
        <taxon>Leotiomycetes</taxon>
        <taxon>Erysiphales</taxon>
        <taxon>Erysiphaceae</taxon>
        <taxon>Erysiphe</taxon>
    </lineage>
</organism>
<evidence type="ECO:0000313" key="1">
    <source>
        <dbReference type="EMBL" id="KHJ34346.1"/>
    </source>
</evidence>
<reference evidence="1 2" key="1">
    <citation type="journal article" date="2014" name="BMC Genomics">
        <title>Adaptive genomic structural variation in the grape powdery mildew pathogen, Erysiphe necator.</title>
        <authorList>
            <person name="Jones L."/>
            <person name="Riaz S."/>
            <person name="Morales-Cruz A."/>
            <person name="Amrine K.C."/>
            <person name="McGuire B."/>
            <person name="Gubler W.D."/>
            <person name="Walker M.A."/>
            <person name="Cantu D."/>
        </authorList>
    </citation>
    <scope>NUCLEOTIDE SEQUENCE [LARGE SCALE GENOMIC DNA]</scope>
    <source>
        <strain evidence="2">c</strain>
    </source>
</reference>
<dbReference type="OMA" id="VERCDTH"/>
<dbReference type="HOGENOM" id="CLU_002055_1_1_1"/>
<protein>
    <submittedName>
        <fullName evidence="1">Uncharacterized protein</fullName>
    </submittedName>
</protein>
<proteinExistence type="predicted"/>